<name>A0A7D8UZS5_9HELO</name>
<evidence type="ECO:0000313" key="2">
    <source>
        <dbReference type="EMBL" id="TVY55553.1"/>
    </source>
</evidence>
<comment type="caution">
    <text evidence="2">The sequence shown here is derived from an EMBL/GenBank/DDBJ whole genome shotgun (WGS) entry which is preliminary data.</text>
</comment>
<sequence length="135" mass="14784">MSSSINIPSRSSYGESSKAAPSSSSTSSYSSSPRTPQNQTGSSSTSPNSSYGHDRRPSLLSSSLSKQEHTVINIGDPDGVPRLITCVRSSQGFDWNPEIFLPSYVECDFESLERKRDPVHEIVLSDEEIKEMLPQ</sequence>
<evidence type="ECO:0000313" key="3">
    <source>
        <dbReference type="Proteomes" id="UP000481288"/>
    </source>
</evidence>
<dbReference type="Proteomes" id="UP000481288">
    <property type="component" value="Unassembled WGS sequence"/>
</dbReference>
<feature type="region of interest" description="Disordered" evidence="1">
    <location>
        <begin position="1"/>
        <end position="80"/>
    </location>
</feature>
<dbReference type="EMBL" id="QGMG01000229">
    <property type="protein sequence ID" value="TVY55553.1"/>
    <property type="molecule type" value="Genomic_DNA"/>
</dbReference>
<dbReference type="OrthoDB" id="4157259at2759"/>
<evidence type="ECO:0000256" key="1">
    <source>
        <dbReference type="SAM" id="MobiDB-lite"/>
    </source>
</evidence>
<proteinExistence type="predicted"/>
<keyword evidence="3" id="KW-1185">Reference proteome</keyword>
<organism evidence="2 3">
    <name type="scientific">Lachnellula cervina</name>
    <dbReference type="NCBI Taxonomy" id="1316786"/>
    <lineage>
        <taxon>Eukaryota</taxon>
        <taxon>Fungi</taxon>
        <taxon>Dikarya</taxon>
        <taxon>Ascomycota</taxon>
        <taxon>Pezizomycotina</taxon>
        <taxon>Leotiomycetes</taxon>
        <taxon>Helotiales</taxon>
        <taxon>Lachnaceae</taxon>
        <taxon>Lachnellula</taxon>
    </lineage>
</organism>
<protein>
    <submittedName>
        <fullName evidence="2">Uncharacterized protein</fullName>
    </submittedName>
</protein>
<dbReference type="AlphaFoldDB" id="A0A7D8UZS5"/>
<reference evidence="2 3" key="1">
    <citation type="submission" date="2018-05" db="EMBL/GenBank/DDBJ databases">
        <title>Whole genome sequencing for identification of molecular markers to develop diagnostic detection tools for the regulated plant pathogen Lachnellula willkommii.</title>
        <authorList>
            <person name="Giroux E."/>
            <person name="Bilodeau G."/>
        </authorList>
    </citation>
    <scope>NUCLEOTIDE SEQUENCE [LARGE SCALE GENOMIC DNA]</scope>
    <source>
        <strain evidence="2 3">CBS 625.97</strain>
    </source>
</reference>
<gene>
    <name evidence="2" type="ORF">LCER1_G003597</name>
</gene>
<accession>A0A7D8UZS5</accession>
<feature type="compositionally biased region" description="Low complexity" evidence="1">
    <location>
        <begin position="1"/>
        <end position="51"/>
    </location>
</feature>